<keyword evidence="4" id="KW-1003">Cell membrane</keyword>
<evidence type="ECO:0000256" key="2">
    <source>
        <dbReference type="ARBA" id="ARBA00004236"/>
    </source>
</evidence>
<comment type="subcellular location">
    <subcellularLocation>
        <location evidence="2">Cell membrane</location>
    </subcellularLocation>
</comment>
<organism evidence="13 14">
    <name type="scientific">Rhodobaculum claviforme</name>
    <dbReference type="NCBI Taxonomy" id="1549854"/>
    <lineage>
        <taxon>Bacteria</taxon>
        <taxon>Pseudomonadati</taxon>
        <taxon>Pseudomonadota</taxon>
        <taxon>Alphaproteobacteria</taxon>
        <taxon>Rhodobacterales</taxon>
        <taxon>Paracoccaceae</taxon>
        <taxon>Rhodobaculum</taxon>
    </lineage>
</organism>
<dbReference type="GO" id="GO:0016036">
    <property type="term" value="P:cellular response to phosphate starvation"/>
    <property type="evidence" value="ECO:0007669"/>
    <property type="project" value="TreeGrafter"/>
</dbReference>
<keyword evidence="10" id="KW-0902">Two-component regulatory system</keyword>
<dbReference type="SUPFAM" id="SSF47384">
    <property type="entry name" value="Homodimeric domain of signal transducing histidine kinase"/>
    <property type="match status" value="1"/>
</dbReference>
<dbReference type="Gene3D" id="1.10.287.130">
    <property type="match status" value="1"/>
</dbReference>
<name>A0A934WEK3_9RHOB</name>
<dbReference type="Gene3D" id="3.30.565.10">
    <property type="entry name" value="Histidine kinase-like ATPase, C-terminal domain"/>
    <property type="match status" value="1"/>
</dbReference>
<evidence type="ECO:0000256" key="6">
    <source>
        <dbReference type="ARBA" id="ARBA00022679"/>
    </source>
</evidence>
<dbReference type="InterPro" id="IPR050351">
    <property type="entry name" value="BphY/WalK/GraS-like"/>
</dbReference>
<dbReference type="GO" id="GO:0000155">
    <property type="term" value="F:phosphorelay sensor kinase activity"/>
    <property type="evidence" value="ECO:0007669"/>
    <property type="project" value="InterPro"/>
</dbReference>
<dbReference type="PROSITE" id="PS50109">
    <property type="entry name" value="HIS_KIN"/>
    <property type="match status" value="1"/>
</dbReference>
<dbReference type="FunFam" id="3.30.565.10:FF:000006">
    <property type="entry name" value="Sensor histidine kinase WalK"/>
    <property type="match status" value="1"/>
</dbReference>
<dbReference type="Pfam" id="PF02518">
    <property type="entry name" value="HATPase_c"/>
    <property type="match status" value="1"/>
</dbReference>
<sequence length="368" mass="39588">MPHGFSARSHGPDAQVPADLAPVAALLAGVPEPLLWVGAGNRIRMANPAAHELLGARLEGQSALLAIRQPEPVAALERAAAAAPGTRMEARYILTTPAAETIFRMVAHRLAPAGALEGVLVSFLDISHVEEAEQMRRDFVANVSHELRSPLTVLSGFIETLQGSARDDAPARERFLAIMAQEARRMNRLVGDLLSLSKVEANERVRPRDVVRMADVIGATLAALRPQIEEEGIRLSVRGLAPGEGGELPGDRDQLEQVVHNLVENAIKYGGTGGAVRITLEAHASWPGFSGPVLTLAVADDGEGIDPIHLPRLTERFYRVDSHRSRQMGGTGLGLAIVKHIVNRHRGRLSIDSVRGKGTTFLLVLPRQ</sequence>
<reference evidence="13" key="1">
    <citation type="submission" date="2017-05" db="EMBL/GenBank/DDBJ databases">
        <authorList>
            <person name="Imhoff J.F."/>
            <person name="Rahn T."/>
            <person name="Kuenzel S."/>
            <person name="Neulinger S.C."/>
        </authorList>
    </citation>
    <scope>NUCLEOTIDE SEQUENCE</scope>
    <source>
        <strain evidence="13">LMG 28126</strain>
    </source>
</reference>
<dbReference type="SMART" id="SM00387">
    <property type="entry name" value="HATPase_c"/>
    <property type="match status" value="1"/>
</dbReference>
<evidence type="ECO:0000256" key="7">
    <source>
        <dbReference type="ARBA" id="ARBA00022741"/>
    </source>
</evidence>
<dbReference type="SMART" id="SM00388">
    <property type="entry name" value="HisKA"/>
    <property type="match status" value="1"/>
</dbReference>
<gene>
    <name evidence="13" type="ORF">CCR87_02435</name>
</gene>
<dbReference type="GO" id="GO:0005886">
    <property type="term" value="C:plasma membrane"/>
    <property type="evidence" value="ECO:0007669"/>
    <property type="project" value="UniProtKB-SubCell"/>
</dbReference>
<evidence type="ECO:0000256" key="5">
    <source>
        <dbReference type="ARBA" id="ARBA00022553"/>
    </source>
</evidence>
<accession>A0A934WEK3</accession>
<evidence type="ECO:0000256" key="3">
    <source>
        <dbReference type="ARBA" id="ARBA00012438"/>
    </source>
</evidence>
<dbReference type="InterPro" id="IPR003661">
    <property type="entry name" value="HisK_dim/P_dom"/>
</dbReference>
<dbReference type="InterPro" id="IPR036097">
    <property type="entry name" value="HisK_dim/P_sf"/>
</dbReference>
<dbReference type="InterPro" id="IPR000014">
    <property type="entry name" value="PAS"/>
</dbReference>
<dbReference type="AlphaFoldDB" id="A0A934WEK3"/>
<keyword evidence="7" id="KW-0547">Nucleotide-binding</keyword>
<keyword evidence="6" id="KW-0808">Transferase</keyword>
<dbReference type="PANTHER" id="PTHR45453">
    <property type="entry name" value="PHOSPHATE REGULON SENSOR PROTEIN PHOR"/>
    <property type="match status" value="1"/>
</dbReference>
<dbReference type="GO" id="GO:0004721">
    <property type="term" value="F:phosphoprotein phosphatase activity"/>
    <property type="evidence" value="ECO:0007669"/>
    <property type="project" value="TreeGrafter"/>
</dbReference>
<evidence type="ECO:0000256" key="11">
    <source>
        <dbReference type="ARBA" id="ARBA00023136"/>
    </source>
</evidence>
<dbReference type="InterPro" id="IPR004358">
    <property type="entry name" value="Sig_transdc_His_kin-like_C"/>
</dbReference>
<evidence type="ECO:0000256" key="10">
    <source>
        <dbReference type="ARBA" id="ARBA00023012"/>
    </source>
</evidence>
<comment type="caution">
    <text evidence="13">The sequence shown here is derived from an EMBL/GenBank/DDBJ whole genome shotgun (WGS) entry which is preliminary data.</text>
</comment>
<keyword evidence="9" id="KW-0067">ATP-binding</keyword>
<dbReference type="FunFam" id="1.10.287.130:FF:000008">
    <property type="entry name" value="Two-component sensor histidine kinase"/>
    <property type="match status" value="1"/>
</dbReference>
<dbReference type="Gene3D" id="3.30.450.20">
    <property type="entry name" value="PAS domain"/>
    <property type="match status" value="1"/>
</dbReference>
<evidence type="ECO:0000259" key="12">
    <source>
        <dbReference type="PROSITE" id="PS50109"/>
    </source>
</evidence>
<proteinExistence type="predicted"/>
<feature type="domain" description="Histidine kinase" evidence="12">
    <location>
        <begin position="142"/>
        <end position="368"/>
    </location>
</feature>
<evidence type="ECO:0000256" key="4">
    <source>
        <dbReference type="ARBA" id="ARBA00022475"/>
    </source>
</evidence>
<keyword evidence="11" id="KW-0472">Membrane</keyword>
<keyword evidence="8" id="KW-0418">Kinase</keyword>
<evidence type="ECO:0000256" key="9">
    <source>
        <dbReference type="ARBA" id="ARBA00022840"/>
    </source>
</evidence>
<dbReference type="Proteomes" id="UP000706333">
    <property type="component" value="Unassembled WGS sequence"/>
</dbReference>
<keyword evidence="14" id="KW-1185">Reference proteome</keyword>
<dbReference type="CDD" id="cd00082">
    <property type="entry name" value="HisKA"/>
    <property type="match status" value="1"/>
</dbReference>
<comment type="catalytic activity">
    <reaction evidence="1">
        <text>ATP + protein L-histidine = ADP + protein N-phospho-L-histidine.</text>
        <dbReference type="EC" id="2.7.13.3"/>
    </reaction>
</comment>
<dbReference type="InterPro" id="IPR036890">
    <property type="entry name" value="HATPase_C_sf"/>
</dbReference>
<dbReference type="PRINTS" id="PR00344">
    <property type="entry name" value="BCTRLSENSOR"/>
</dbReference>
<evidence type="ECO:0000256" key="8">
    <source>
        <dbReference type="ARBA" id="ARBA00022777"/>
    </source>
</evidence>
<dbReference type="PANTHER" id="PTHR45453:SF1">
    <property type="entry name" value="PHOSPHATE REGULON SENSOR PROTEIN PHOR"/>
    <property type="match status" value="1"/>
</dbReference>
<evidence type="ECO:0000313" key="13">
    <source>
        <dbReference type="EMBL" id="MBK5926220.1"/>
    </source>
</evidence>
<dbReference type="EC" id="2.7.13.3" evidence="3"/>
<dbReference type="SUPFAM" id="SSF55874">
    <property type="entry name" value="ATPase domain of HSP90 chaperone/DNA topoisomerase II/histidine kinase"/>
    <property type="match status" value="1"/>
</dbReference>
<dbReference type="InterPro" id="IPR003594">
    <property type="entry name" value="HATPase_dom"/>
</dbReference>
<dbReference type="InterPro" id="IPR005467">
    <property type="entry name" value="His_kinase_dom"/>
</dbReference>
<protein>
    <recommendedName>
        <fullName evidence="3">histidine kinase</fullName>
        <ecNumber evidence="3">2.7.13.3</ecNumber>
    </recommendedName>
</protein>
<keyword evidence="5" id="KW-0597">Phosphoprotein</keyword>
<evidence type="ECO:0000256" key="1">
    <source>
        <dbReference type="ARBA" id="ARBA00000085"/>
    </source>
</evidence>
<dbReference type="Pfam" id="PF00512">
    <property type="entry name" value="HisKA"/>
    <property type="match status" value="1"/>
</dbReference>
<evidence type="ECO:0000313" key="14">
    <source>
        <dbReference type="Proteomes" id="UP000706333"/>
    </source>
</evidence>
<dbReference type="EMBL" id="NHSD01000110">
    <property type="protein sequence ID" value="MBK5926220.1"/>
    <property type="molecule type" value="Genomic_DNA"/>
</dbReference>
<dbReference type="CDD" id="cd00075">
    <property type="entry name" value="HATPase"/>
    <property type="match status" value="1"/>
</dbReference>
<dbReference type="Pfam" id="PF13188">
    <property type="entry name" value="PAS_8"/>
    <property type="match status" value="1"/>
</dbReference>
<dbReference type="GO" id="GO:0005524">
    <property type="term" value="F:ATP binding"/>
    <property type="evidence" value="ECO:0007669"/>
    <property type="project" value="UniProtKB-KW"/>
</dbReference>
<reference evidence="13" key="2">
    <citation type="journal article" date="2020" name="Microorganisms">
        <title>Osmotic Adaptation and Compatible Solute Biosynthesis of Phototrophic Bacteria as Revealed from Genome Analyses.</title>
        <authorList>
            <person name="Imhoff J.F."/>
            <person name="Rahn T."/>
            <person name="Kunzel S."/>
            <person name="Keller A."/>
            <person name="Neulinger S.C."/>
        </authorList>
    </citation>
    <scope>NUCLEOTIDE SEQUENCE</scope>
    <source>
        <strain evidence="13">LMG 28126</strain>
    </source>
</reference>